<evidence type="ECO:0000256" key="2">
    <source>
        <dbReference type="ARBA" id="ARBA00008937"/>
    </source>
</evidence>
<accession>A0A9W4XF60</accession>
<protein>
    <recommendedName>
        <fullName evidence="3 9">Mitochondrial fission 1 protein</fullName>
    </recommendedName>
</protein>
<dbReference type="GO" id="GO:0005741">
    <property type="term" value="C:mitochondrial outer membrane"/>
    <property type="evidence" value="ECO:0007669"/>
    <property type="project" value="UniProtKB-SubCell"/>
</dbReference>
<comment type="caution">
    <text evidence="11">The sequence shown here is derived from an EMBL/GenBank/DDBJ whole genome shotgun (WGS) entry which is preliminary data.</text>
</comment>
<organism evidence="11 12">
    <name type="scientific">Candida verbasci</name>
    <dbReference type="NCBI Taxonomy" id="1227364"/>
    <lineage>
        <taxon>Eukaryota</taxon>
        <taxon>Fungi</taxon>
        <taxon>Dikarya</taxon>
        <taxon>Ascomycota</taxon>
        <taxon>Saccharomycotina</taxon>
        <taxon>Pichiomycetes</taxon>
        <taxon>Debaryomycetaceae</taxon>
        <taxon>Candida/Lodderomyces clade</taxon>
        <taxon>Candida</taxon>
    </lineage>
</organism>
<dbReference type="GO" id="GO:0000422">
    <property type="term" value="P:autophagy of mitochondrion"/>
    <property type="evidence" value="ECO:0007669"/>
    <property type="project" value="TreeGrafter"/>
</dbReference>
<dbReference type="PIRSF" id="PIRSF008835">
    <property type="entry name" value="TPR_repeat_11_Fis1"/>
    <property type="match status" value="1"/>
</dbReference>
<keyword evidence="4 10" id="KW-0812">Transmembrane</keyword>
<sequence>MFNSVYPALEELKQPLSSDQLRILKNQLDSENPQTSQTKFNYAWGLIKSNNHKYQQNGIAILIELHKLEPTMQREILYYLSLGSFKLGDYSNAKRYIETLIKREPDNLQAKHLLNEINDKITQDGLMGLGITAGAIAVGIGIVTAFMTKKRK</sequence>
<dbReference type="GO" id="GO:0005778">
    <property type="term" value="C:peroxisomal membrane"/>
    <property type="evidence" value="ECO:0007669"/>
    <property type="project" value="TreeGrafter"/>
</dbReference>
<dbReference type="Proteomes" id="UP001152885">
    <property type="component" value="Unassembled WGS sequence"/>
</dbReference>
<evidence type="ECO:0000256" key="1">
    <source>
        <dbReference type="ARBA" id="ARBA00004572"/>
    </source>
</evidence>
<dbReference type="GO" id="GO:0016559">
    <property type="term" value="P:peroxisome fission"/>
    <property type="evidence" value="ECO:0007669"/>
    <property type="project" value="TreeGrafter"/>
</dbReference>
<dbReference type="PANTHER" id="PTHR13247">
    <property type="entry name" value="TETRATRICOPEPTIDE REPEAT PROTEIN 11 TPR REPEAT PROTEIN 11"/>
    <property type="match status" value="1"/>
</dbReference>
<dbReference type="Pfam" id="PF14853">
    <property type="entry name" value="Fis1_TPR_C"/>
    <property type="match status" value="1"/>
</dbReference>
<dbReference type="Pfam" id="PF14852">
    <property type="entry name" value="Fis1_TPR_N"/>
    <property type="match status" value="1"/>
</dbReference>
<evidence type="ECO:0000256" key="4">
    <source>
        <dbReference type="ARBA" id="ARBA00022692"/>
    </source>
</evidence>
<dbReference type="InterPro" id="IPR016543">
    <property type="entry name" value="Fis1"/>
</dbReference>
<dbReference type="InterPro" id="IPR028061">
    <property type="entry name" value="Fis1_TPR_C"/>
</dbReference>
<comment type="subcellular location">
    <subcellularLocation>
        <location evidence="1">Mitochondrion outer membrane</location>
        <topology evidence="1">Single-pass membrane protein</topology>
    </subcellularLocation>
</comment>
<dbReference type="GO" id="GO:0000266">
    <property type="term" value="P:mitochondrial fission"/>
    <property type="evidence" value="ECO:0007669"/>
    <property type="project" value="UniProtKB-UniRule"/>
</dbReference>
<name>A0A9W4XF60_9ASCO</name>
<dbReference type="InterPro" id="IPR028058">
    <property type="entry name" value="Fis1_TPR_N"/>
</dbReference>
<comment type="function">
    <text evidence="9">Has a role in mitochondrial fission.</text>
</comment>
<dbReference type="CDD" id="cd12212">
    <property type="entry name" value="Fis1"/>
    <property type="match status" value="1"/>
</dbReference>
<keyword evidence="12" id="KW-1185">Reference proteome</keyword>
<keyword evidence="8 9" id="KW-0472">Membrane</keyword>
<evidence type="ECO:0000256" key="8">
    <source>
        <dbReference type="ARBA" id="ARBA00023136"/>
    </source>
</evidence>
<dbReference type="InterPro" id="IPR033745">
    <property type="entry name" value="Fis1_cytosol"/>
</dbReference>
<dbReference type="InterPro" id="IPR011990">
    <property type="entry name" value="TPR-like_helical_dom_sf"/>
</dbReference>
<reference evidence="11" key="1">
    <citation type="submission" date="2022-12" db="EMBL/GenBank/DDBJ databases">
        <authorList>
            <person name="Brejova B."/>
        </authorList>
    </citation>
    <scope>NUCLEOTIDE SEQUENCE</scope>
</reference>
<gene>
    <name evidence="11" type="ORF">CANVERA_P4640</name>
</gene>
<proteinExistence type="inferred from homology"/>
<evidence type="ECO:0000256" key="6">
    <source>
        <dbReference type="ARBA" id="ARBA00022989"/>
    </source>
</evidence>
<evidence type="ECO:0000256" key="3">
    <source>
        <dbReference type="ARBA" id="ARBA00014314"/>
    </source>
</evidence>
<dbReference type="SUPFAM" id="SSF48452">
    <property type="entry name" value="TPR-like"/>
    <property type="match status" value="1"/>
</dbReference>
<evidence type="ECO:0000256" key="10">
    <source>
        <dbReference type="SAM" id="Phobius"/>
    </source>
</evidence>
<evidence type="ECO:0000256" key="7">
    <source>
        <dbReference type="ARBA" id="ARBA00023128"/>
    </source>
</evidence>
<feature type="transmembrane region" description="Helical" evidence="10">
    <location>
        <begin position="126"/>
        <end position="147"/>
    </location>
</feature>
<evidence type="ECO:0000313" key="11">
    <source>
        <dbReference type="EMBL" id="CAI5760130.1"/>
    </source>
</evidence>
<keyword evidence="6 10" id="KW-1133">Transmembrane helix</keyword>
<comment type="similarity">
    <text evidence="2 9">Belongs to the FIS1 family.</text>
</comment>
<dbReference type="EMBL" id="CANTUO010000006">
    <property type="protein sequence ID" value="CAI5760130.1"/>
    <property type="molecule type" value="Genomic_DNA"/>
</dbReference>
<keyword evidence="7 9" id="KW-0496">Mitochondrion</keyword>
<dbReference type="AlphaFoldDB" id="A0A9W4XF60"/>
<dbReference type="PANTHER" id="PTHR13247:SF0">
    <property type="entry name" value="MITOCHONDRIAL FISSION 1 PROTEIN"/>
    <property type="match status" value="1"/>
</dbReference>
<dbReference type="Gene3D" id="1.25.40.10">
    <property type="entry name" value="Tetratricopeptide repeat domain"/>
    <property type="match status" value="1"/>
</dbReference>
<evidence type="ECO:0000256" key="5">
    <source>
        <dbReference type="ARBA" id="ARBA00022787"/>
    </source>
</evidence>
<comment type="domain">
    <text evidence="9">The C-terminus is required for mitochondrial localization, while the N-terminus is necessary for mitochondrial fission.</text>
</comment>
<evidence type="ECO:0000313" key="12">
    <source>
        <dbReference type="Proteomes" id="UP001152885"/>
    </source>
</evidence>
<dbReference type="OrthoDB" id="421154at2759"/>
<evidence type="ECO:0000256" key="9">
    <source>
        <dbReference type="PIRNR" id="PIRNR008835"/>
    </source>
</evidence>
<keyword evidence="5 9" id="KW-1000">Mitochondrion outer membrane</keyword>